<evidence type="ECO:0000313" key="3">
    <source>
        <dbReference type="Proteomes" id="UP000789524"/>
    </source>
</evidence>
<reference evidence="2" key="1">
    <citation type="submission" date="2021-09" db="EMBL/GenBank/DDBJ databases">
        <authorList>
            <person name="Martin H S."/>
        </authorList>
    </citation>
    <scope>NUCLEOTIDE SEQUENCE</scope>
</reference>
<organism evidence="2 3">
    <name type="scientific">Danaus chrysippus</name>
    <name type="common">African queen</name>
    <dbReference type="NCBI Taxonomy" id="151541"/>
    <lineage>
        <taxon>Eukaryota</taxon>
        <taxon>Metazoa</taxon>
        <taxon>Ecdysozoa</taxon>
        <taxon>Arthropoda</taxon>
        <taxon>Hexapoda</taxon>
        <taxon>Insecta</taxon>
        <taxon>Pterygota</taxon>
        <taxon>Neoptera</taxon>
        <taxon>Endopterygota</taxon>
        <taxon>Lepidoptera</taxon>
        <taxon>Glossata</taxon>
        <taxon>Ditrysia</taxon>
        <taxon>Papilionoidea</taxon>
        <taxon>Nymphalidae</taxon>
        <taxon>Danainae</taxon>
        <taxon>Danaini</taxon>
        <taxon>Danaina</taxon>
        <taxon>Danaus</taxon>
        <taxon>Anosia</taxon>
    </lineage>
</organism>
<keyword evidence="3" id="KW-1185">Reference proteome</keyword>
<sequence>MLARLVLTEAHSLYSHCTGHSLSHSRFERTVRVVNLLYEVCSVRACASRTCPERATHAHWPSGPRAHLRRLPPPPAATAFCESSEL</sequence>
<evidence type="ECO:0000313" key="2">
    <source>
        <dbReference type="EMBL" id="CAG9564378.1"/>
    </source>
</evidence>
<gene>
    <name evidence="2" type="ORF">DCHRY22_LOCUS5381</name>
</gene>
<name>A0A8J2QLU1_9NEOP</name>
<dbReference type="Proteomes" id="UP000789524">
    <property type="component" value="Unassembled WGS sequence"/>
</dbReference>
<accession>A0A8J2QLU1</accession>
<evidence type="ECO:0000256" key="1">
    <source>
        <dbReference type="SAM" id="MobiDB-lite"/>
    </source>
</evidence>
<proteinExistence type="predicted"/>
<dbReference type="AlphaFoldDB" id="A0A8J2QLU1"/>
<comment type="caution">
    <text evidence="2">The sequence shown here is derived from an EMBL/GenBank/DDBJ whole genome shotgun (WGS) entry which is preliminary data.</text>
</comment>
<protein>
    <submittedName>
        <fullName evidence="2">(African queen) hypothetical protein</fullName>
    </submittedName>
</protein>
<feature type="region of interest" description="Disordered" evidence="1">
    <location>
        <begin position="55"/>
        <end position="86"/>
    </location>
</feature>
<dbReference type="EMBL" id="CAKASE010000050">
    <property type="protein sequence ID" value="CAG9564378.1"/>
    <property type="molecule type" value="Genomic_DNA"/>
</dbReference>